<comment type="caution">
    <text evidence="2">The sequence shown here is derived from an EMBL/GenBank/DDBJ whole genome shotgun (WGS) entry which is preliminary data.</text>
</comment>
<feature type="chain" id="PRO_5016793831" evidence="1">
    <location>
        <begin position="27"/>
        <end position="265"/>
    </location>
</feature>
<evidence type="ECO:0000256" key="1">
    <source>
        <dbReference type="SAM" id="SignalP"/>
    </source>
</evidence>
<dbReference type="AlphaFoldDB" id="A0A369XKL9"/>
<dbReference type="NCBIfam" id="TIGR02595">
    <property type="entry name" value="PEP_CTERM"/>
    <property type="match status" value="1"/>
</dbReference>
<evidence type="ECO:0000313" key="3">
    <source>
        <dbReference type="Proteomes" id="UP000253831"/>
    </source>
</evidence>
<reference evidence="2 3" key="1">
    <citation type="submission" date="2018-05" db="EMBL/GenBank/DDBJ databases">
        <title>Integrated omic analyses show evidence that a Ca. Accumulibacter phosphatis strain performs denitrification under micro-aerobic conditions.</title>
        <authorList>
            <person name="Camejo P.Y."/>
            <person name="Katherine M.D."/>
            <person name="Daniel N.R."/>
        </authorList>
    </citation>
    <scope>NUCLEOTIDE SEQUENCE [LARGE SCALE GENOMIC DNA]</scope>
    <source>
        <strain evidence="2">UW-LDO-IC</strain>
    </source>
</reference>
<sequence length="265" mass="28454">MKSPWSHAFAIATAIVSWTWPSAAPAAVVTHLCASTNQFCTLEELVQRGHLNDPPLPLPGDQHPPSPYLEINGTRFYDWSIDDDSTVAPVDLSLIRVIPLDDQVLKPGFELVANGVLQTRGADQIDINFAFLISVGDGGSRIIGSSLELSAFEFGVKNLAEIVAVDSDVLATNGMAVLGEQNVLAYLSSPPSLLSDSITYPAQTQVLVETKIIVAGLKLQDTVALGSFTQRFSKLPAPIPEPPSLSILGLALLGLWGMMRRRSRP</sequence>
<evidence type="ECO:0000313" key="2">
    <source>
        <dbReference type="EMBL" id="RDE49342.1"/>
    </source>
</evidence>
<dbReference type="Proteomes" id="UP000253831">
    <property type="component" value="Unassembled WGS sequence"/>
</dbReference>
<dbReference type="EMBL" id="QPGA01000045">
    <property type="protein sequence ID" value="RDE49342.1"/>
    <property type="molecule type" value="Genomic_DNA"/>
</dbReference>
<name>A0A369XKL9_9PROT</name>
<protein>
    <submittedName>
        <fullName evidence="2">PEP-CTERM sorting domain-containing protein</fullName>
    </submittedName>
</protein>
<feature type="signal peptide" evidence="1">
    <location>
        <begin position="1"/>
        <end position="26"/>
    </location>
</feature>
<accession>A0A369XKL9</accession>
<dbReference type="InterPro" id="IPR013424">
    <property type="entry name" value="Ice-binding_C"/>
</dbReference>
<keyword evidence="1" id="KW-0732">Signal</keyword>
<organism evidence="2 3">
    <name type="scientific">Candidatus Accumulibacter meliphilus</name>
    <dbReference type="NCBI Taxonomy" id="2211374"/>
    <lineage>
        <taxon>Bacteria</taxon>
        <taxon>Pseudomonadati</taxon>
        <taxon>Pseudomonadota</taxon>
        <taxon>Betaproteobacteria</taxon>
        <taxon>Candidatus Accumulibacter</taxon>
    </lineage>
</organism>
<proteinExistence type="predicted"/>
<gene>
    <name evidence="2" type="ORF">DVS81_17025</name>
</gene>